<protein>
    <recommendedName>
        <fullName evidence="4">Sodium:glutamate symporter</fullName>
    </recommendedName>
</protein>
<dbReference type="PANTHER" id="PTHR36178:SF1">
    <property type="entry name" value="SODIUM_GLUTAMATE SYMPORTER"/>
    <property type="match status" value="1"/>
</dbReference>
<keyword evidence="1" id="KW-0812">Transmembrane</keyword>
<dbReference type="Proteomes" id="UP000253805">
    <property type="component" value="Unassembled WGS sequence"/>
</dbReference>
<comment type="caution">
    <text evidence="2">The sequence shown here is derived from an EMBL/GenBank/DDBJ whole genome shotgun (WGS) entry which is preliminary data.</text>
</comment>
<dbReference type="PANTHER" id="PTHR36178">
    <property type="entry name" value="SLR0625 PROTEIN"/>
    <property type="match status" value="1"/>
</dbReference>
<keyword evidence="1" id="KW-0472">Membrane</keyword>
<feature type="transmembrane region" description="Helical" evidence="1">
    <location>
        <begin position="108"/>
        <end position="129"/>
    </location>
</feature>
<feature type="transmembrane region" description="Helical" evidence="1">
    <location>
        <begin position="418"/>
        <end position="441"/>
    </location>
</feature>
<evidence type="ECO:0000256" key="1">
    <source>
        <dbReference type="SAM" id="Phobius"/>
    </source>
</evidence>
<reference evidence="2 3" key="1">
    <citation type="journal article" date="2018" name="Elife">
        <title>Discovery and characterization of a prevalent human gut bacterial enzyme sufficient for the inactivation of a family of plant toxins.</title>
        <authorList>
            <person name="Koppel N."/>
            <person name="Bisanz J.E."/>
            <person name="Pandelia M.E."/>
            <person name="Turnbaugh P.J."/>
            <person name="Balskus E.P."/>
        </authorList>
    </citation>
    <scope>NUCLEOTIDE SEQUENCE [LARGE SCALE GENOMIC DNA]</scope>
    <source>
        <strain evidence="2 3">OB21 GAM 11</strain>
    </source>
</reference>
<sequence>MEFSALDLTFDVCIMSALLVLGKIIRTRVPLLQNLFIPSALIAGFIGIILGPFCLNWVPLSSQASSYAGILIAVLFATLYLGRRSQGSFKEMFRQVGDTFMLNGAAEILQYGIALILGGILIATVFQGVTEWFPILMPGGFVGGHGTAAAIGSVFEEGGWVEATTVGQTFATFGLLGGIISGIIAINYCANKGWTTEIRKVKDMPEEVRIGLVPEKDRTPMGENTVNPMSIDPLAWHVALVMVAVGGAYLINAGLKILFPQVSVPVYGIALLVGVVLFALLKLIKLDSYVDQRVVSRIGSCATDYLVAFGVATININVVLQYWAIILVLCLLGFALVAVYFFYISRHLFSDHWVERGIFIWGWSTGVMSIAVLLLRVVDPEFRTTALEDSGFAWIFVSFIDIALVTFLPMFVMQGGGIAAGVVCCLIAVAMLVATAFIYGWRNNQGVKVFPKSKKA</sequence>
<feature type="transmembrane region" description="Helical" evidence="1">
    <location>
        <begin position="234"/>
        <end position="252"/>
    </location>
</feature>
<dbReference type="Pfam" id="PF03616">
    <property type="entry name" value="Glt_symporter"/>
    <property type="match status" value="1"/>
</dbReference>
<feature type="transmembrane region" description="Helical" evidence="1">
    <location>
        <begin position="357"/>
        <end position="378"/>
    </location>
</feature>
<dbReference type="InterPro" id="IPR004445">
    <property type="entry name" value="GltS"/>
</dbReference>
<feature type="transmembrane region" description="Helical" evidence="1">
    <location>
        <begin position="322"/>
        <end position="345"/>
    </location>
</feature>
<name>A0A369P1W5_9ACTN</name>
<dbReference type="EMBL" id="PPUT01000013">
    <property type="protein sequence ID" value="RDC44662.1"/>
    <property type="molecule type" value="Genomic_DNA"/>
</dbReference>
<dbReference type="GO" id="GO:0015501">
    <property type="term" value="F:glutamate:sodium symporter activity"/>
    <property type="evidence" value="ECO:0007669"/>
    <property type="project" value="InterPro"/>
</dbReference>
<evidence type="ECO:0000313" key="3">
    <source>
        <dbReference type="Proteomes" id="UP000253805"/>
    </source>
</evidence>
<feature type="transmembrane region" description="Helical" evidence="1">
    <location>
        <begin position="37"/>
        <end position="58"/>
    </location>
</feature>
<dbReference type="GO" id="GO:0015813">
    <property type="term" value="P:L-glutamate transmembrane transport"/>
    <property type="evidence" value="ECO:0007669"/>
    <property type="project" value="InterPro"/>
</dbReference>
<evidence type="ECO:0008006" key="4">
    <source>
        <dbReference type="Google" id="ProtNLM"/>
    </source>
</evidence>
<dbReference type="AlphaFoldDB" id="A0A369P1W5"/>
<accession>A0A369P1W5</accession>
<feature type="transmembrane region" description="Helical" evidence="1">
    <location>
        <begin position="390"/>
        <end position="411"/>
    </location>
</feature>
<dbReference type="RefSeq" id="WP_114549006.1">
    <property type="nucleotide sequence ID" value="NZ_PPUT01000013.1"/>
</dbReference>
<feature type="transmembrane region" description="Helical" evidence="1">
    <location>
        <begin position="170"/>
        <end position="190"/>
    </location>
</feature>
<proteinExistence type="predicted"/>
<organism evidence="2 3">
    <name type="scientific">Adlercreutzia equolifaciens subsp. celatus</name>
    <dbReference type="NCBI Taxonomy" id="394340"/>
    <lineage>
        <taxon>Bacteria</taxon>
        <taxon>Bacillati</taxon>
        <taxon>Actinomycetota</taxon>
        <taxon>Coriobacteriia</taxon>
        <taxon>Eggerthellales</taxon>
        <taxon>Eggerthellaceae</taxon>
        <taxon>Adlercreutzia</taxon>
    </lineage>
</organism>
<dbReference type="GO" id="GO:0016020">
    <property type="term" value="C:membrane"/>
    <property type="evidence" value="ECO:0007669"/>
    <property type="project" value="InterPro"/>
</dbReference>
<feature type="transmembrane region" description="Helical" evidence="1">
    <location>
        <begin position="264"/>
        <end position="283"/>
    </location>
</feature>
<gene>
    <name evidence="2" type="ORF">C1850_06160</name>
</gene>
<feature type="transmembrane region" description="Helical" evidence="1">
    <location>
        <begin position="64"/>
        <end position="82"/>
    </location>
</feature>
<keyword evidence="1" id="KW-1133">Transmembrane helix</keyword>
<evidence type="ECO:0000313" key="2">
    <source>
        <dbReference type="EMBL" id="RDC44662.1"/>
    </source>
</evidence>